<reference evidence="1" key="1">
    <citation type="submission" date="2023-01" db="EMBL/GenBank/DDBJ databases">
        <authorList>
            <person name="Piombo E."/>
        </authorList>
    </citation>
    <scope>NUCLEOTIDE SEQUENCE</scope>
</reference>
<comment type="caution">
    <text evidence="1">The sequence shown here is derived from an EMBL/GenBank/DDBJ whole genome shotgun (WGS) entry which is preliminary data.</text>
</comment>
<proteinExistence type="predicted"/>
<dbReference type="Proteomes" id="UP001160390">
    <property type="component" value="Unassembled WGS sequence"/>
</dbReference>
<dbReference type="EMBL" id="CABFNP030001245">
    <property type="protein sequence ID" value="CAI6092972.1"/>
    <property type="molecule type" value="Genomic_DNA"/>
</dbReference>
<evidence type="ECO:0000313" key="2">
    <source>
        <dbReference type="Proteomes" id="UP001160390"/>
    </source>
</evidence>
<protein>
    <submittedName>
        <fullName evidence="1">Uncharacterized protein</fullName>
    </submittedName>
</protein>
<organism evidence="1 2">
    <name type="scientific">Clonostachys chloroleuca</name>
    <dbReference type="NCBI Taxonomy" id="1926264"/>
    <lineage>
        <taxon>Eukaryota</taxon>
        <taxon>Fungi</taxon>
        <taxon>Dikarya</taxon>
        <taxon>Ascomycota</taxon>
        <taxon>Pezizomycotina</taxon>
        <taxon>Sordariomycetes</taxon>
        <taxon>Hypocreomycetidae</taxon>
        <taxon>Hypocreales</taxon>
        <taxon>Bionectriaceae</taxon>
        <taxon>Clonostachys</taxon>
    </lineage>
</organism>
<name>A0AA35Q611_9HYPO</name>
<sequence length="158" mass="18515">MAMFGNNIFVVHHHGHHFVTYACGPDRLQAWSSAYLQRDQLSSYSFEIPNSATSFCLEVANMERNIWIKAQIRQLEDVLAGLRTRFSLMNARQSSNDAEFWRVWGGEREEYKNSPEGMRLLSNYNSDTARHRADQLDLESKIDDVQYQIRLEYEKLSF</sequence>
<dbReference type="AlphaFoldDB" id="A0AA35Q611"/>
<gene>
    <name evidence="1" type="ORF">CCHLO57077_00000033</name>
</gene>
<keyword evidence="2" id="KW-1185">Reference proteome</keyword>
<evidence type="ECO:0000313" key="1">
    <source>
        <dbReference type="EMBL" id="CAI6092972.1"/>
    </source>
</evidence>
<accession>A0AA35Q611</accession>